<reference evidence="1 2" key="1">
    <citation type="journal article" date="2018" name="Int. J. Syst. Evol. Microbiol.">
        <title>Draft Genome Sequence of Faecalimonas umbilicata JCM 30896T, an Acetate-Producing Bacterium Isolated from Human Feces.</title>
        <authorList>
            <person name="Sakamoto M."/>
            <person name="Ikeyama N."/>
            <person name="Yuki M."/>
            <person name="Ohkuma M."/>
        </authorList>
    </citation>
    <scope>NUCLEOTIDE SEQUENCE [LARGE SCALE GENOMIC DNA]</scope>
    <source>
        <strain evidence="1 2">EGH7</strain>
    </source>
</reference>
<evidence type="ECO:0000313" key="1">
    <source>
        <dbReference type="EMBL" id="GBU06192.1"/>
    </source>
</evidence>
<name>A0ABQ0R0F7_9FIRM</name>
<dbReference type="Proteomes" id="UP000702954">
    <property type="component" value="Unassembled WGS sequence"/>
</dbReference>
<comment type="caution">
    <text evidence="1">The sequence shown here is derived from an EMBL/GenBank/DDBJ whole genome shotgun (WGS) entry which is preliminary data.</text>
</comment>
<protein>
    <submittedName>
        <fullName evidence="1">Uncharacterized protein</fullName>
    </submittedName>
</protein>
<dbReference type="EMBL" id="BHEO01000008">
    <property type="protein sequence ID" value="GBU06192.1"/>
    <property type="molecule type" value="Genomic_DNA"/>
</dbReference>
<gene>
    <name evidence="1" type="ORF">FAEUMB_27330</name>
</gene>
<proteinExistence type="predicted"/>
<evidence type="ECO:0000313" key="2">
    <source>
        <dbReference type="Proteomes" id="UP000702954"/>
    </source>
</evidence>
<organism evidence="1 2">
    <name type="scientific">Faecalimonas umbilicata</name>
    <dbReference type="NCBI Taxonomy" id="1912855"/>
    <lineage>
        <taxon>Bacteria</taxon>
        <taxon>Bacillati</taxon>
        <taxon>Bacillota</taxon>
        <taxon>Clostridia</taxon>
        <taxon>Lachnospirales</taxon>
        <taxon>Lachnospiraceae</taxon>
        <taxon>Faecalimonas</taxon>
    </lineage>
</organism>
<sequence length="60" mass="6638">MTDITSKLPSKAGSDEICGIANTITKVTNAINRSAPIINFFLWYRSAHTPPINEMRNCGR</sequence>
<keyword evidence="2" id="KW-1185">Reference proteome</keyword>
<accession>A0ABQ0R0F7</accession>